<dbReference type="PANTHER" id="PTHR43840:SF52">
    <property type="entry name" value="CATION EFFLUX FAMILY PROTEIN"/>
    <property type="match status" value="1"/>
</dbReference>
<keyword evidence="2" id="KW-0813">Transport</keyword>
<name>A0A6G0RCL4_9STRA</name>
<feature type="transmembrane region" description="Helical" evidence="6">
    <location>
        <begin position="50"/>
        <end position="71"/>
    </location>
</feature>
<evidence type="ECO:0000256" key="6">
    <source>
        <dbReference type="SAM" id="Phobius"/>
    </source>
</evidence>
<feature type="transmembrane region" description="Helical" evidence="6">
    <location>
        <begin position="118"/>
        <end position="138"/>
    </location>
</feature>
<reference evidence="8 9" key="1">
    <citation type="submission" date="2018-09" db="EMBL/GenBank/DDBJ databases">
        <title>Genomic investigation of the strawberry pathogen Phytophthora fragariae indicates pathogenicity is determined by transcriptional variation in three key races.</title>
        <authorList>
            <person name="Adams T.M."/>
            <person name="Armitage A.D."/>
            <person name="Sobczyk M.K."/>
            <person name="Bates H.J."/>
            <person name="Dunwell J.M."/>
            <person name="Nellist C.F."/>
            <person name="Harrison R.J."/>
        </authorList>
    </citation>
    <scope>NUCLEOTIDE SEQUENCE [LARGE SCALE GENOMIC DNA]</scope>
    <source>
        <strain evidence="8 9">NOV-77</strain>
    </source>
</reference>
<evidence type="ECO:0000256" key="3">
    <source>
        <dbReference type="ARBA" id="ARBA00022692"/>
    </source>
</evidence>
<sequence length="164" mass="17350">MSQRASSAIHSIPDASISPVAPTPTAANIMPWDFVLQVARGERQLDHVAVVLKASLVTNVVIVISMTSIAIASHSLALLSALVENMVDLFVQSLLWYAGTRSGKKQDYAKYPAGTSRFEPVAIIVAASVMVLASIVFIQESARKLVDGFTSGEPEAPTLSTAAI</sequence>
<evidence type="ECO:0000259" key="7">
    <source>
        <dbReference type="Pfam" id="PF01545"/>
    </source>
</evidence>
<dbReference type="InterPro" id="IPR058533">
    <property type="entry name" value="Cation_efflux_TM"/>
</dbReference>
<dbReference type="InterPro" id="IPR027469">
    <property type="entry name" value="Cation_efflux_TMD_sf"/>
</dbReference>
<feature type="domain" description="Cation efflux protein transmembrane" evidence="7">
    <location>
        <begin position="52"/>
        <end position="158"/>
    </location>
</feature>
<comment type="caution">
    <text evidence="8">The sequence shown here is derived from an EMBL/GenBank/DDBJ whole genome shotgun (WGS) entry which is preliminary data.</text>
</comment>
<feature type="transmembrane region" description="Helical" evidence="6">
    <location>
        <begin position="77"/>
        <end position="97"/>
    </location>
</feature>
<comment type="subcellular location">
    <subcellularLocation>
        <location evidence="1">Membrane</location>
        <topology evidence="1">Multi-pass membrane protein</topology>
    </subcellularLocation>
</comment>
<feature type="non-terminal residue" evidence="8">
    <location>
        <position position="164"/>
    </location>
</feature>
<accession>A0A6G0RCL4</accession>
<keyword evidence="5 6" id="KW-0472">Membrane</keyword>
<gene>
    <name evidence="8" type="ORF">PF008_g16123</name>
</gene>
<dbReference type="PANTHER" id="PTHR43840">
    <property type="entry name" value="MITOCHONDRIAL METAL TRANSPORTER 1-RELATED"/>
    <property type="match status" value="1"/>
</dbReference>
<dbReference type="GO" id="GO:0016020">
    <property type="term" value="C:membrane"/>
    <property type="evidence" value="ECO:0007669"/>
    <property type="project" value="UniProtKB-SubCell"/>
</dbReference>
<evidence type="ECO:0000313" key="8">
    <source>
        <dbReference type="EMBL" id="KAE9328694.1"/>
    </source>
</evidence>
<evidence type="ECO:0000256" key="1">
    <source>
        <dbReference type="ARBA" id="ARBA00004141"/>
    </source>
</evidence>
<dbReference type="AlphaFoldDB" id="A0A6G0RCL4"/>
<dbReference type="GO" id="GO:0008324">
    <property type="term" value="F:monoatomic cation transmembrane transporter activity"/>
    <property type="evidence" value="ECO:0007669"/>
    <property type="project" value="InterPro"/>
</dbReference>
<evidence type="ECO:0000256" key="5">
    <source>
        <dbReference type="ARBA" id="ARBA00023136"/>
    </source>
</evidence>
<keyword evidence="4 6" id="KW-1133">Transmembrane helix</keyword>
<dbReference type="Proteomes" id="UP000486351">
    <property type="component" value="Unassembled WGS sequence"/>
</dbReference>
<protein>
    <recommendedName>
        <fullName evidence="7">Cation efflux protein transmembrane domain-containing protein</fullName>
    </recommendedName>
</protein>
<dbReference type="Pfam" id="PF01545">
    <property type="entry name" value="Cation_efflux"/>
    <property type="match status" value="1"/>
</dbReference>
<organism evidence="8 9">
    <name type="scientific">Phytophthora fragariae</name>
    <dbReference type="NCBI Taxonomy" id="53985"/>
    <lineage>
        <taxon>Eukaryota</taxon>
        <taxon>Sar</taxon>
        <taxon>Stramenopiles</taxon>
        <taxon>Oomycota</taxon>
        <taxon>Peronosporomycetes</taxon>
        <taxon>Peronosporales</taxon>
        <taxon>Peronosporaceae</taxon>
        <taxon>Phytophthora</taxon>
    </lineage>
</organism>
<proteinExistence type="predicted"/>
<evidence type="ECO:0000313" key="9">
    <source>
        <dbReference type="Proteomes" id="UP000486351"/>
    </source>
</evidence>
<dbReference type="Gene3D" id="1.20.1510.10">
    <property type="entry name" value="Cation efflux protein transmembrane domain"/>
    <property type="match status" value="1"/>
</dbReference>
<dbReference type="SUPFAM" id="SSF161111">
    <property type="entry name" value="Cation efflux protein transmembrane domain-like"/>
    <property type="match status" value="1"/>
</dbReference>
<evidence type="ECO:0000256" key="2">
    <source>
        <dbReference type="ARBA" id="ARBA00022448"/>
    </source>
</evidence>
<dbReference type="EMBL" id="QXFY01001088">
    <property type="protein sequence ID" value="KAE9328694.1"/>
    <property type="molecule type" value="Genomic_DNA"/>
</dbReference>
<keyword evidence="3 6" id="KW-0812">Transmembrane</keyword>
<evidence type="ECO:0000256" key="4">
    <source>
        <dbReference type="ARBA" id="ARBA00022989"/>
    </source>
</evidence>
<dbReference type="InterPro" id="IPR050291">
    <property type="entry name" value="CDF_Transporter"/>
</dbReference>